<dbReference type="SUPFAM" id="SSF47413">
    <property type="entry name" value="lambda repressor-like DNA-binding domains"/>
    <property type="match status" value="1"/>
</dbReference>
<dbReference type="EMBL" id="JWHT01000041">
    <property type="protein sequence ID" value="KIU22354.1"/>
    <property type="molecule type" value="Genomic_DNA"/>
</dbReference>
<proteinExistence type="predicted"/>
<dbReference type="InterPro" id="IPR010982">
    <property type="entry name" value="Lambda_DNA-bd_dom_sf"/>
</dbReference>
<dbReference type="RefSeq" id="WP_043941583.1">
    <property type="nucleotide sequence ID" value="NZ_JWHT01000041.1"/>
</dbReference>
<protein>
    <submittedName>
        <fullName evidence="1">Uncharacterized protein</fullName>
    </submittedName>
</protein>
<evidence type="ECO:0000313" key="2">
    <source>
        <dbReference type="Proteomes" id="UP000032289"/>
    </source>
</evidence>
<dbReference type="GO" id="GO:0003677">
    <property type="term" value="F:DNA binding"/>
    <property type="evidence" value="ECO:0007669"/>
    <property type="project" value="InterPro"/>
</dbReference>
<dbReference type="AlphaFoldDB" id="A0A0D1KBN2"/>
<reference evidence="1 2" key="1">
    <citation type="journal article" date="2015" name="Microbiology (Mosc.)">
        <title>Genomics of the Weissella cibaria species with an examination of its metabolic traits.</title>
        <authorList>
            <person name="Lynch K.M."/>
            <person name="Lucid A."/>
            <person name="Arendt E.K."/>
            <person name="Sleator R.D."/>
            <person name="Lucey B."/>
            <person name="Coffey A."/>
        </authorList>
    </citation>
    <scope>NUCLEOTIDE SEQUENCE [LARGE SCALE GENOMIC DNA]</scope>
    <source>
        <strain evidence="1 2">AB3b</strain>
    </source>
</reference>
<name>A0A0D1KBN2_9LACO</name>
<dbReference type="PATRIC" id="fig|137591.24.peg.1696"/>
<dbReference type="InterPro" id="IPR001387">
    <property type="entry name" value="Cro/C1-type_HTH"/>
</dbReference>
<sequence length="187" mass="21985">MNNLKTLRDFFQLGTTEVSQALQITVAELNDYESGKKQPEILMWQRFAEYYADKFHVDALPDNTEPIHFRLSVDYLMNIGLTMNDLLAFKWYFDNTRPEIGEFTIALLPANGQPKTERRTTDLATVLDEFAGYILLNHDGTMNQFIDERHDNKVSDWRILLYKNEEFRIDVTPDLIYFDQLVNMTIM</sequence>
<dbReference type="CDD" id="cd00093">
    <property type="entry name" value="HTH_XRE"/>
    <property type="match status" value="1"/>
</dbReference>
<dbReference type="Gene3D" id="1.10.260.40">
    <property type="entry name" value="lambda repressor-like DNA-binding domains"/>
    <property type="match status" value="1"/>
</dbReference>
<evidence type="ECO:0000313" key="1">
    <source>
        <dbReference type="EMBL" id="KIU22354.1"/>
    </source>
</evidence>
<accession>A0A0D1KBN2</accession>
<comment type="caution">
    <text evidence="1">The sequence shown here is derived from an EMBL/GenBank/DDBJ whole genome shotgun (WGS) entry which is preliminary data.</text>
</comment>
<dbReference type="Proteomes" id="UP000032289">
    <property type="component" value="Unassembled WGS sequence"/>
</dbReference>
<gene>
    <name evidence="1" type="ORF">ab3b_01748</name>
</gene>
<organism evidence="1 2">
    <name type="scientific">Weissella cibaria</name>
    <dbReference type="NCBI Taxonomy" id="137591"/>
    <lineage>
        <taxon>Bacteria</taxon>
        <taxon>Bacillati</taxon>
        <taxon>Bacillota</taxon>
        <taxon>Bacilli</taxon>
        <taxon>Lactobacillales</taxon>
        <taxon>Lactobacillaceae</taxon>
        <taxon>Weissella</taxon>
    </lineage>
</organism>